<sequence>MDPVLWKGRELFSGRRCPEMIIWLDADSLPRKVRDIVSRAACREGLEAVFVANRVVEFEPCRLCRMFVVDEGQSADDYILESIAPCDMAITRDIPLAARLIEKEAVVINDRGDRFDRDTIKERLSQRNWNLALKEAGLSSSGTRSYSAAEVKRFADRFDRELRRLGIR</sequence>
<reference evidence="3 4" key="1">
    <citation type="submission" date="2017-03" db="EMBL/GenBank/DDBJ databases">
        <title>Draft Genome sequence of Marispirochaeta sp. strain JC444.</title>
        <authorList>
            <person name="Shivani Y."/>
            <person name="Subhash Y."/>
            <person name="Sasikala C."/>
            <person name="Ramana C."/>
        </authorList>
    </citation>
    <scope>NUCLEOTIDE SEQUENCE [LARGE SCALE GENOMIC DNA]</scope>
    <source>
        <strain evidence="3 4">JC444</strain>
    </source>
</reference>
<proteinExistence type="inferred from homology"/>
<keyword evidence="4" id="KW-1185">Reference proteome</keyword>
<evidence type="ECO:0000313" key="4">
    <source>
        <dbReference type="Proteomes" id="UP000192343"/>
    </source>
</evidence>
<name>A0A1Y1RXE5_9SPIO</name>
<dbReference type="STRING" id="1963862.B4O97_09955"/>
<evidence type="ECO:0000256" key="2">
    <source>
        <dbReference type="HAMAP-Rule" id="MF_00489"/>
    </source>
</evidence>
<dbReference type="Proteomes" id="UP000192343">
    <property type="component" value="Unassembled WGS sequence"/>
</dbReference>
<protein>
    <recommendedName>
        <fullName evidence="2">UPF0178 protein B4O97_09955</fullName>
    </recommendedName>
</protein>
<dbReference type="PANTHER" id="PTHR35146">
    <property type="entry name" value="UPF0178 PROTEIN YAII"/>
    <property type="match status" value="1"/>
</dbReference>
<dbReference type="HAMAP" id="MF_00489">
    <property type="entry name" value="UPF0178"/>
    <property type="match status" value="1"/>
</dbReference>
<dbReference type="Pfam" id="PF02639">
    <property type="entry name" value="DUF188"/>
    <property type="match status" value="1"/>
</dbReference>
<comment type="similarity">
    <text evidence="1 2">Belongs to the UPF0178 family.</text>
</comment>
<evidence type="ECO:0000313" key="3">
    <source>
        <dbReference type="EMBL" id="ORC35052.1"/>
    </source>
</evidence>
<accession>A0A1Y1RXE5</accession>
<dbReference type="InterPro" id="IPR003791">
    <property type="entry name" value="UPF0178"/>
</dbReference>
<dbReference type="AlphaFoldDB" id="A0A1Y1RXE5"/>
<dbReference type="PANTHER" id="PTHR35146:SF1">
    <property type="entry name" value="UPF0178 PROTEIN YAII"/>
    <property type="match status" value="1"/>
</dbReference>
<evidence type="ECO:0000256" key="1">
    <source>
        <dbReference type="ARBA" id="ARBA00008522"/>
    </source>
</evidence>
<gene>
    <name evidence="3" type="ORF">B4O97_09955</name>
</gene>
<organism evidence="3 4">
    <name type="scientific">Marispirochaeta aestuarii</name>
    <dbReference type="NCBI Taxonomy" id="1963862"/>
    <lineage>
        <taxon>Bacteria</taxon>
        <taxon>Pseudomonadati</taxon>
        <taxon>Spirochaetota</taxon>
        <taxon>Spirochaetia</taxon>
        <taxon>Spirochaetales</taxon>
        <taxon>Spirochaetaceae</taxon>
        <taxon>Marispirochaeta</taxon>
    </lineage>
</organism>
<comment type="caution">
    <text evidence="3">The sequence shown here is derived from an EMBL/GenBank/DDBJ whole genome shotgun (WGS) entry which is preliminary data.</text>
</comment>
<dbReference type="EMBL" id="MWQY01000010">
    <property type="protein sequence ID" value="ORC35052.1"/>
    <property type="molecule type" value="Genomic_DNA"/>
</dbReference>